<sequence length="528" mass="60251">MDDEPQFQSDFVTELSSEEDGTSHEGYTSTIFHRAKNFVVEGGNFNNIAHIHQAAPIARPDFPLIPLGHINLLRKIKRSEGCDVVRCKHVQNFVRTMYSARIHECKSNMTVALYQGDSAEERWREDVSRYSRLRHLYLAQLYGIVHTADLNAVVFHDDLVPHTELLDQYCDSHLSTVFFWACMDSDFMDVRSYISSVSGRKLHWSEYTVWIRPSAGSLCIDLTPPDHNRVPLANLDDNCRPAGSSLYKPPEDSEIVTSMSLHNYHQICYRHLGRWHSGSVSTNVPVKLGSIRRSSGPEYESSLEVASSDFRIYADGWTTVDPNIENYLHPINCNQEGTSIMENGWMRINSAAVVDQYSRRIYNTEASSWLAQANYVFNRLGITWGLEDFVFVDRIYYYLQLSGPTDNLPPGYLFLCPLAELQTDDPACFRIPEQSAYWSLDPYGIEWLSDDTAEDLGFPRIRLEVYAWGRSYDASVYNGICQFHEAKGFDPHSQEAALELGCSLFQLSCDRETFFTQSKPAIIVSILL</sequence>
<accession>A0AAD7IG87</accession>
<dbReference type="EMBL" id="JARKIB010000099">
    <property type="protein sequence ID" value="KAJ7741284.1"/>
    <property type="molecule type" value="Genomic_DNA"/>
</dbReference>
<dbReference type="Proteomes" id="UP001215598">
    <property type="component" value="Unassembled WGS sequence"/>
</dbReference>
<protein>
    <submittedName>
        <fullName evidence="2">Uncharacterized protein</fullName>
    </submittedName>
</protein>
<organism evidence="2 3">
    <name type="scientific">Mycena metata</name>
    <dbReference type="NCBI Taxonomy" id="1033252"/>
    <lineage>
        <taxon>Eukaryota</taxon>
        <taxon>Fungi</taxon>
        <taxon>Dikarya</taxon>
        <taxon>Basidiomycota</taxon>
        <taxon>Agaricomycotina</taxon>
        <taxon>Agaricomycetes</taxon>
        <taxon>Agaricomycetidae</taxon>
        <taxon>Agaricales</taxon>
        <taxon>Marasmiineae</taxon>
        <taxon>Mycenaceae</taxon>
        <taxon>Mycena</taxon>
    </lineage>
</organism>
<keyword evidence="3" id="KW-1185">Reference proteome</keyword>
<feature type="region of interest" description="Disordered" evidence="1">
    <location>
        <begin position="1"/>
        <end position="26"/>
    </location>
</feature>
<reference evidence="2" key="1">
    <citation type="submission" date="2023-03" db="EMBL/GenBank/DDBJ databases">
        <title>Massive genome expansion in bonnet fungi (Mycena s.s.) driven by repeated elements and novel gene families across ecological guilds.</title>
        <authorList>
            <consortium name="Lawrence Berkeley National Laboratory"/>
            <person name="Harder C.B."/>
            <person name="Miyauchi S."/>
            <person name="Viragh M."/>
            <person name="Kuo A."/>
            <person name="Thoen E."/>
            <person name="Andreopoulos B."/>
            <person name="Lu D."/>
            <person name="Skrede I."/>
            <person name="Drula E."/>
            <person name="Henrissat B."/>
            <person name="Morin E."/>
            <person name="Kohler A."/>
            <person name="Barry K."/>
            <person name="LaButti K."/>
            <person name="Morin E."/>
            <person name="Salamov A."/>
            <person name="Lipzen A."/>
            <person name="Mereny Z."/>
            <person name="Hegedus B."/>
            <person name="Baldrian P."/>
            <person name="Stursova M."/>
            <person name="Weitz H."/>
            <person name="Taylor A."/>
            <person name="Grigoriev I.V."/>
            <person name="Nagy L.G."/>
            <person name="Martin F."/>
            <person name="Kauserud H."/>
        </authorList>
    </citation>
    <scope>NUCLEOTIDE SEQUENCE</scope>
    <source>
        <strain evidence="2">CBHHK182m</strain>
    </source>
</reference>
<evidence type="ECO:0000313" key="2">
    <source>
        <dbReference type="EMBL" id="KAJ7741284.1"/>
    </source>
</evidence>
<dbReference type="AlphaFoldDB" id="A0AAD7IG87"/>
<gene>
    <name evidence="2" type="ORF">B0H16DRAFT_1565184</name>
</gene>
<comment type="caution">
    <text evidence="2">The sequence shown here is derived from an EMBL/GenBank/DDBJ whole genome shotgun (WGS) entry which is preliminary data.</text>
</comment>
<evidence type="ECO:0000313" key="3">
    <source>
        <dbReference type="Proteomes" id="UP001215598"/>
    </source>
</evidence>
<name>A0AAD7IG87_9AGAR</name>
<evidence type="ECO:0000256" key="1">
    <source>
        <dbReference type="SAM" id="MobiDB-lite"/>
    </source>
</evidence>
<proteinExistence type="predicted"/>
<feature type="compositionally biased region" description="Polar residues" evidence="1">
    <location>
        <begin position="1"/>
        <end position="15"/>
    </location>
</feature>